<proteinExistence type="predicted"/>
<dbReference type="RefSeq" id="WP_092346173.1">
    <property type="nucleotide sequence ID" value="NZ_FNQN01000003.1"/>
</dbReference>
<dbReference type="Proteomes" id="UP000199409">
    <property type="component" value="Unassembled WGS sequence"/>
</dbReference>
<dbReference type="OrthoDB" id="785157at2"/>
<name>A0A1H3YY13_9BACT</name>
<protein>
    <submittedName>
        <fullName evidence="1">Uncharacterized protein</fullName>
    </submittedName>
</protein>
<gene>
    <name evidence="1" type="ORF">SAMN05660420_01438</name>
</gene>
<evidence type="ECO:0000313" key="2">
    <source>
        <dbReference type="Proteomes" id="UP000199409"/>
    </source>
</evidence>
<keyword evidence="2" id="KW-1185">Reference proteome</keyword>
<reference evidence="1 2" key="1">
    <citation type="submission" date="2016-10" db="EMBL/GenBank/DDBJ databases">
        <authorList>
            <person name="de Groot N.N."/>
        </authorList>
    </citation>
    <scope>NUCLEOTIDE SEQUENCE [LARGE SCALE GENOMIC DNA]</scope>
    <source>
        <strain evidence="1 2">DSM 7343</strain>
    </source>
</reference>
<dbReference type="EMBL" id="FNQN01000003">
    <property type="protein sequence ID" value="SEA16356.1"/>
    <property type="molecule type" value="Genomic_DNA"/>
</dbReference>
<sequence>MTEQCKLLRELSQDTWKRIQFSRSRYGLKIYEVTITQNLIYEINRNTSNSMISIFEATNEKTNGNDIELFIQTENGYLFFPVQSKIVYKGQDYPKMEHGNQIIDLIDYASTKGGMPFYLLYNYSAEFLFNSSINGISCSSLDFGCSLIDADYLMSNFAFKRTDKNGNKKWEIPSFFDLHPNRAIPWFIPFCLGNNERDKTKIFKELFPNPSVEKLSDLKVYSTSEIEENKDWIPIDTKKVEYKEEEIFVPIVSTVEITEGITREIATNDDHKDTKFLPKFRLVFKNED</sequence>
<dbReference type="AlphaFoldDB" id="A0A1H3YY13"/>
<organism evidence="1 2">
    <name type="scientific">Desulfuromusa kysingii</name>
    <dbReference type="NCBI Taxonomy" id="37625"/>
    <lineage>
        <taxon>Bacteria</taxon>
        <taxon>Pseudomonadati</taxon>
        <taxon>Thermodesulfobacteriota</taxon>
        <taxon>Desulfuromonadia</taxon>
        <taxon>Desulfuromonadales</taxon>
        <taxon>Geopsychrobacteraceae</taxon>
        <taxon>Desulfuromusa</taxon>
    </lineage>
</organism>
<evidence type="ECO:0000313" key="1">
    <source>
        <dbReference type="EMBL" id="SEA16356.1"/>
    </source>
</evidence>
<accession>A0A1H3YY13</accession>